<evidence type="ECO:0000313" key="1">
    <source>
        <dbReference type="EMBL" id="CAG8771064.1"/>
    </source>
</evidence>
<feature type="non-terminal residue" evidence="1">
    <location>
        <position position="1"/>
    </location>
</feature>
<evidence type="ECO:0000313" key="2">
    <source>
        <dbReference type="Proteomes" id="UP000789525"/>
    </source>
</evidence>
<protein>
    <submittedName>
        <fullName evidence="1">10353_t:CDS:1</fullName>
    </submittedName>
</protein>
<dbReference type="EMBL" id="CAJVPT010064905">
    <property type="protein sequence ID" value="CAG8771064.1"/>
    <property type="molecule type" value="Genomic_DNA"/>
</dbReference>
<accession>A0ACA9QZV2</accession>
<name>A0ACA9QZV2_9GLOM</name>
<feature type="non-terminal residue" evidence="1">
    <location>
        <position position="180"/>
    </location>
</feature>
<keyword evidence="2" id="KW-1185">Reference proteome</keyword>
<dbReference type="Proteomes" id="UP000789525">
    <property type="component" value="Unassembled WGS sequence"/>
</dbReference>
<sequence length="180" mass="20223">LTSNPAPGVAYADVTVPLQRSSSIQSNTTQVDRTDVALDISIASFKTIKEAAEAISQFGGPIKATCGIMILVLEAVKMCKNNREGWRELAEIMEDKNQSVISLLELYGQAPEENERILKQANKYQKILDEIAWDMKKETESDSEKGSVLENYWDKTKGHGREMTLSKINAQKIARYRERL</sequence>
<organism evidence="1 2">
    <name type="scientific">Acaulospora colombiana</name>
    <dbReference type="NCBI Taxonomy" id="27376"/>
    <lineage>
        <taxon>Eukaryota</taxon>
        <taxon>Fungi</taxon>
        <taxon>Fungi incertae sedis</taxon>
        <taxon>Mucoromycota</taxon>
        <taxon>Glomeromycotina</taxon>
        <taxon>Glomeromycetes</taxon>
        <taxon>Diversisporales</taxon>
        <taxon>Acaulosporaceae</taxon>
        <taxon>Acaulospora</taxon>
    </lineage>
</organism>
<gene>
    <name evidence="1" type="ORF">ACOLOM_LOCUS13792</name>
</gene>
<reference evidence="1" key="1">
    <citation type="submission" date="2021-06" db="EMBL/GenBank/DDBJ databases">
        <authorList>
            <person name="Kallberg Y."/>
            <person name="Tangrot J."/>
            <person name="Rosling A."/>
        </authorList>
    </citation>
    <scope>NUCLEOTIDE SEQUENCE</scope>
    <source>
        <strain evidence="1">CL356</strain>
    </source>
</reference>
<comment type="caution">
    <text evidence="1">The sequence shown here is derived from an EMBL/GenBank/DDBJ whole genome shotgun (WGS) entry which is preliminary data.</text>
</comment>
<proteinExistence type="predicted"/>